<evidence type="ECO:0000313" key="8">
    <source>
        <dbReference type="EMBL" id="KUG02852.1"/>
    </source>
</evidence>
<dbReference type="PANTHER" id="PTHR33778">
    <property type="entry name" value="PROTEIN MGTC"/>
    <property type="match status" value="1"/>
</dbReference>
<reference evidence="8" key="1">
    <citation type="journal article" date="2015" name="Proc. Natl. Acad. Sci. U.S.A.">
        <title>Networks of energetic and metabolic interactions define dynamics in microbial communities.</title>
        <authorList>
            <person name="Embree M."/>
            <person name="Liu J.K."/>
            <person name="Al-Bassam M.M."/>
            <person name="Zengler K."/>
        </authorList>
    </citation>
    <scope>NUCLEOTIDE SEQUENCE</scope>
</reference>
<evidence type="ECO:0000256" key="1">
    <source>
        <dbReference type="ARBA" id="ARBA00004651"/>
    </source>
</evidence>
<name>A0A0W8E2J6_9ZZZZ</name>
<keyword evidence="2" id="KW-1003">Cell membrane</keyword>
<dbReference type="EMBL" id="LNQE01001907">
    <property type="protein sequence ID" value="KUG02852.1"/>
    <property type="molecule type" value="Genomic_DNA"/>
</dbReference>
<feature type="domain" description="MgtC/SapB/SrpB/YhiD N-terminal" evidence="7">
    <location>
        <begin position="10"/>
        <end position="129"/>
    </location>
</feature>
<accession>A0A0W8E2J6</accession>
<dbReference type="PRINTS" id="PR01837">
    <property type="entry name" value="MGTCSAPBPROT"/>
</dbReference>
<evidence type="ECO:0000256" key="3">
    <source>
        <dbReference type="ARBA" id="ARBA00022692"/>
    </source>
</evidence>
<comment type="subcellular location">
    <subcellularLocation>
        <location evidence="1">Cell membrane</location>
        <topology evidence="1">Multi-pass membrane protein</topology>
    </subcellularLocation>
</comment>
<dbReference type="AlphaFoldDB" id="A0A0W8E2J6"/>
<feature type="transmembrane region" description="Helical" evidence="6">
    <location>
        <begin position="36"/>
        <end position="59"/>
    </location>
</feature>
<keyword evidence="4 6" id="KW-1133">Transmembrane helix</keyword>
<evidence type="ECO:0000256" key="5">
    <source>
        <dbReference type="ARBA" id="ARBA00023136"/>
    </source>
</evidence>
<gene>
    <name evidence="8" type="ORF">ASZ90_019785</name>
</gene>
<dbReference type="PANTHER" id="PTHR33778:SF1">
    <property type="entry name" value="MAGNESIUM TRANSPORTER YHID-RELATED"/>
    <property type="match status" value="1"/>
</dbReference>
<dbReference type="Pfam" id="PF02308">
    <property type="entry name" value="MgtC"/>
    <property type="match status" value="1"/>
</dbReference>
<dbReference type="InterPro" id="IPR049177">
    <property type="entry name" value="MgtC_SapB_SrpB_YhiD_N"/>
</dbReference>
<proteinExistence type="predicted"/>
<sequence length="139" mass="14902">MSMEIALARIVLAGIIGFLIGATTKELTKMRLFSMVCMGAALVTYISSQFFIPLSMTWYADPGRLSAQIIVALGFIGSGLIWVSPEKKVEGLATAASLWLTAVIGMALGAGLTSVTEAIILFLVILYLVQKLFAKISKR</sequence>
<evidence type="ECO:0000256" key="2">
    <source>
        <dbReference type="ARBA" id="ARBA00022475"/>
    </source>
</evidence>
<comment type="caution">
    <text evidence="8">The sequence shown here is derived from an EMBL/GenBank/DDBJ whole genome shotgun (WGS) entry which is preliminary data.</text>
</comment>
<feature type="transmembrane region" description="Helical" evidence="6">
    <location>
        <begin position="65"/>
        <end position="84"/>
    </location>
</feature>
<evidence type="ECO:0000259" key="7">
    <source>
        <dbReference type="Pfam" id="PF02308"/>
    </source>
</evidence>
<evidence type="ECO:0000256" key="4">
    <source>
        <dbReference type="ARBA" id="ARBA00022989"/>
    </source>
</evidence>
<feature type="transmembrane region" description="Helical" evidence="6">
    <location>
        <begin position="91"/>
        <end position="112"/>
    </location>
</feature>
<organism evidence="8">
    <name type="scientific">hydrocarbon metagenome</name>
    <dbReference type="NCBI Taxonomy" id="938273"/>
    <lineage>
        <taxon>unclassified sequences</taxon>
        <taxon>metagenomes</taxon>
        <taxon>ecological metagenomes</taxon>
    </lineage>
</organism>
<protein>
    <submittedName>
        <fullName evidence="8">Mg(2+) transport atpase protein c</fullName>
    </submittedName>
</protein>
<feature type="transmembrane region" description="Helical" evidence="6">
    <location>
        <begin position="6"/>
        <end position="24"/>
    </location>
</feature>
<dbReference type="InterPro" id="IPR003416">
    <property type="entry name" value="MgtC/SapB/SrpB/YhiD_fam"/>
</dbReference>
<evidence type="ECO:0000256" key="6">
    <source>
        <dbReference type="SAM" id="Phobius"/>
    </source>
</evidence>
<keyword evidence="3 6" id="KW-0812">Transmembrane</keyword>
<dbReference type="GO" id="GO:0005886">
    <property type="term" value="C:plasma membrane"/>
    <property type="evidence" value="ECO:0007669"/>
    <property type="project" value="UniProtKB-SubCell"/>
</dbReference>
<keyword evidence="5 6" id="KW-0472">Membrane</keyword>